<dbReference type="Gene3D" id="2.60.120.260">
    <property type="entry name" value="Galactose-binding domain-like"/>
    <property type="match status" value="1"/>
</dbReference>
<evidence type="ECO:0000256" key="2">
    <source>
        <dbReference type="SAM" id="Phobius"/>
    </source>
</evidence>
<dbReference type="OrthoDB" id="3006363at2759"/>
<protein>
    <recommendedName>
        <fullName evidence="5">Mid2 domain-containing protein</fullName>
    </recommendedName>
</protein>
<keyword evidence="2" id="KW-0812">Transmembrane</keyword>
<feature type="region of interest" description="Disordered" evidence="1">
    <location>
        <begin position="261"/>
        <end position="284"/>
    </location>
</feature>
<sequence length="423" mass="44795">MASHLYGFQVRRSGPRDFFQPGDFNLIPLPSPLSKPDNGKDSDSDDNSAGDGGNGGNSDSDSHGGGDNGQSKLNNNQQDDKQDGHSDGSDKQNNSDDDESTPSSGTFPCPANSSPNPPFPGCFTVNDGGPFFKYIGSWMVSSLDGNGKGSIHQATARGAALEISVDGTGFALFGIIPPSNTTDLPPSALYTVDNSTSRSTASTLPFATDCQRNQNFFQVNNLTPGNHTITVNVTHASPTAPYIVDYIWICGVSTHGKSTSSAVAAPSTTAGASSDSPVSKTHSTRSRDAIIVGTVLGGIILLLVLTFLACVCIRRRRRRQNRLRGLHLAASPVASWLRSQSGSRETGTVFTSTESIMRDNPTYSSSADTKDLEKARRDIVSMPPSVRFSSTTRTFTRPPSSQPPGVRSSVQRANVELTAITTT</sequence>
<gene>
    <name evidence="3" type="ORF">L227DRAFT_615789</name>
</gene>
<feature type="compositionally biased region" description="Low complexity" evidence="1">
    <location>
        <begin position="261"/>
        <end position="276"/>
    </location>
</feature>
<proteinExistence type="predicted"/>
<dbReference type="Proteomes" id="UP000313359">
    <property type="component" value="Unassembled WGS sequence"/>
</dbReference>
<feature type="compositionally biased region" description="Basic and acidic residues" evidence="1">
    <location>
        <begin position="78"/>
        <end position="94"/>
    </location>
</feature>
<keyword evidence="2" id="KW-0472">Membrane</keyword>
<dbReference type="AlphaFoldDB" id="A0A5C2RVZ2"/>
<organism evidence="3 4">
    <name type="scientific">Lentinus tigrinus ALCF2SS1-6</name>
    <dbReference type="NCBI Taxonomy" id="1328759"/>
    <lineage>
        <taxon>Eukaryota</taxon>
        <taxon>Fungi</taxon>
        <taxon>Dikarya</taxon>
        <taxon>Basidiomycota</taxon>
        <taxon>Agaricomycotina</taxon>
        <taxon>Agaricomycetes</taxon>
        <taxon>Polyporales</taxon>
        <taxon>Polyporaceae</taxon>
        <taxon>Lentinus</taxon>
    </lineage>
</organism>
<keyword evidence="4" id="KW-1185">Reference proteome</keyword>
<evidence type="ECO:0008006" key="5">
    <source>
        <dbReference type="Google" id="ProtNLM"/>
    </source>
</evidence>
<evidence type="ECO:0000313" key="4">
    <source>
        <dbReference type="Proteomes" id="UP000313359"/>
    </source>
</evidence>
<feature type="compositionally biased region" description="Low complexity" evidence="1">
    <location>
        <begin position="387"/>
        <end position="399"/>
    </location>
</feature>
<name>A0A5C2RVZ2_9APHY</name>
<evidence type="ECO:0000313" key="3">
    <source>
        <dbReference type="EMBL" id="RPD54960.1"/>
    </source>
</evidence>
<feature type="compositionally biased region" description="Polar residues" evidence="1">
    <location>
        <begin position="101"/>
        <end position="113"/>
    </location>
</feature>
<evidence type="ECO:0000256" key="1">
    <source>
        <dbReference type="SAM" id="MobiDB-lite"/>
    </source>
</evidence>
<feature type="transmembrane region" description="Helical" evidence="2">
    <location>
        <begin position="289"/>
        <end position="313"/>
    </location>
</feature>
<reference evidence="3" key="1">
    <citation type="journal article" date="2018" name="Genome Biol. Evol.">
        <title>Genomics and development of Lentinus tigrinus, a white-rot wood-decaying mushroom with dimorphic fruiting bodies.</title>
        <authorList>
            <person name="Wu B."/>
            <person name="Xu Z."/>
            <person name="Knudson A."/>
            <person name="Carlson A."/>
            <person name="Chen N."/>
            <person name="Kovaka S."/>
            <person name="LaButti K."/>
            <person name="Lipzen A."/>
            <person name="Pennachio C."/>
            <person name="Riley R."/>
            <person name="Schakwitz W."/>
            <person name="Umezawa K."/>
            <person name="Ohm R.A."/>
            <person name="Grigoriev I.V."/>
            <person name="Nagy L.G."/>
            <person name="Gibbons J."/>
            <person name="Hibbett D."/>
        </authorList>
    </citation>
    <scope>NUCLEOTIDE SEQUENCE [LARGE SCALE GENOMIC DNA]</scope>
    <source>
        <strain evidence="3">ALCF2SS1-6</strain>
    </source>
</reference>
<dbReference type="EMBL" id="ML122300">
    <property type="protein sequence ID" value="RPD54960.1"/>
    <property type="molecule type" value="Genomic_DNA"/>
</dbReference>
<accession>A0A5C2RVZ2</accession>
<keyword evidence="2" id="KW-1133">Transmembrane helix</keyword>
<feature type="region of interest" description="Disordered" evidence="1">
    <location>
        <begin position="1"/>
        <end position="113"/>
    </location>
</feature>
<feature type="region of interest" description="Disordered" evidence="1">
    <location>
        <begin position="387"/>
        <end position="423"/>
    </location>
</feature>